<dbReference type="PANTHER" id="PTHR42852">
    <property type="entry name" value="THIOL:DISULFIDE INTERCHANGE PROTEIN DSBE"/>
    <property type="match status" value="1"/>
</dbReference>
<dbReference type="Gene3D" id="3.40.30.10">
    <property type="entry name" value="Glutaredoxin"/>
    <property type="match status" value="1"/>
</dbReference>
<proteinExistence type="predicted"/>
<sequence>MKKILFGLTLLLSAQAVNAQSGKLQIKGEMKGMGDTIIILNNQNKPIDTVLVKNNKFAFTLNLQKPTDIMFANSGALRGENRNAFTMIAVPNEKMELKGDIASRFDVNGSKFYSQYHEADLMMEEAMKTEDNQKYSDAIKNFIKLHPDYEASAAIIPNLLTPEEMDNAVTMLSDRVKNGRMKEYYTALIAQNKMRIKAQQEAEAAAAKAQAAGVIAPDFTLNDINGKPLSLSNLRGKYVLLDFWGSWCIWCIKGMPKMKEYYEKYKGKFEILGIDCNDKEDKWKAAVEKYNLNWLHVYNPRSSDNKVLRDYAIQGFPTKILVGPDGKIVKTIVGEDPAFYTFMDETFGK</sequence>
<evidence type="ECO:0000256" key="5">
    <source>
        <dbReference type="SAM" id="SignalP"/>
    </source>
</evidence>
<dbReference type="InterPro" id="IPR050553">
    <property type="entry name" value="Thioredoxin_ResA/DsbE_sf"/>
</dbReference>
<dbReference type="PROSITE" id="PS51352">
    <property type="entry name" value="THIOREDOXIN_2"/>
    <property type="match status" value="1"/>
</dbReference>
<dbReference type="Pfam" id="PF14289">
    <property type="entry name" value="DUF4369"/>
    <property type="match status" value="1"/>
</dbReference>
<dbReference type="Pfam" id="PF13905">
    <property type="entry name" value="Thioredoxin_8"/>
    <property type="match status" value="1"/>
</dbReference>
<evidence type="ECO:0000313" key="8">
    <source>
        <dbReference type="Proteomes" id="UP000887043"/>
    </source>
</evidence>
<keyword evidence="5" id="KW-0732">Signal</keyword>
<protein>
    <submittedName>
        <fullName evidence="7">Thiol:disulfide interchange protein</fullName>
    </submittedName>
</protein>
<gene>
    <name evidence="7" type="ORF">PRRU23_02150</name>
</gene>
<keyword evidence="3" id="KW-1015">Disulfide bond</keyword>
<feature type="signal peptide" evidence="5">
    <location>
        <begin position="1"/>
        <end position="19"/>
    </location>
</feature>
<dbReference type="InterPro" id="IPR036249">
    <property type="entry name" value="Thioredoxin-like_sf"/>
</dbReference>
<dbReference type="InterPro" id="IPR025380">
    <property type="entry name" value="DUF4369"/>
</dbReference>
<dbReference type="EMBL" id="BPTR01000001">
    <property type="protein sequence ID" value="GJG26515.1"/>
    <property type="molecule type" value="Genomic_DNA"/>
</dbReference>
<dbReference type="InterPro" id="IPR013766">
    <property type="entry name" value="Thioredoxin_domain"/>
</dbReference>
<comment type="caution">
    <text evidence="7">The sequence shown here is derived from an EMBL/GenBank/DDBJ whole genome shotgun (WGS) entry which is preliminary data.</text>
</comment>
<dbReference type="PANTHER" id="PTHR42852:SF6">
    <property type="entry name" value="THIOL:DISULFIDE INTERCHANGE PROTEIN DSBE"/>
    <property type="match status" value="1"/>
</dbReference>
<evidence type="ECO:0000313" key="7">
    <source>
        <dbReference type="EMBL" id="GJG26515.1"/>
    </source>
</evidence>
<feature type="chain" id="PRO_5041333719" evidence="5">
    <location>
        <begin position="20"/>
        <end position="349"/>
    </location>
</feature>
<dbReference type="AlphaFoldDB" id="A0AA37MD86"/>
<evidence type="ECO:0000259" key="6">
    <source>
        <dbReference type="PROSITE" id="PS51352"/>
    </source>
</evidence>
<dbReference type="InterPro" id="IPR012336">
    <property type="entry name" value="Thioredoxin-like_fold"/>
</dbReference>
<organism evidence="7 8">
    <name type="scientific">Segatella bryantii</name>
    <name type="common">Prevotella bryantii</name>
    <dbReference type="NCBI Taxonomy" id="77095"/>
    <lineage>
        <taxon>Bacteria</taxon>
        <taxon>Pseudomonadati</taxon>
        <taxon>Bacteroidota</taxon>
        <taxon>Bacteroidia</taxon>
        <taxon>Bacteroidales</taxon>
        <taxon>Prevotellaceae</taxon>
        <taxon>Segatella</taxon>
    </lineage>
</organism>
<feature type="domain" description="Thioredoxin" evidence="6">
    <location>
        <begin position="210"/>
        <end position="349"/>
    </location>
</feature>
<dbReference type="GO" id="GO:0030313">
    <property type="term" value="C:cell envelope"/>
    <property type="evidence" value="ECO:0007669"/>
    <property type="project" value="UniProtKB-SubCell"/>
</dbReference>
<evidence type="ECO:0000256" key="2">
    <source>
        <dbReference type="ARBA" id="ARBA00022748"/>
    </source>
</evidence>
<dbReference type="Proteomes" id="UP000887043">
    <property type="component" value="Unassembled WGS sequence"/>
</dbReference>
<name>A0AA37MD86_SEGBR</name>
<reference evidence="7" key="1">
    <citation type="submission" date="2021-08" db="EMBL/GenBank/DDBJ databases">
        <title>Prevotella lacticifex sp. nov., isolated from rumen of cow.</title>
        <authorList>
            <person name="Shinkai T."/>
            <person name="Ikeyama N."/>
            <person name="Kumagai M."/>
            <person name="Ohmori H."/>
            <person name="Sakamoto M."/>
            <person name="Ohkuma M."/>
            <person name="Mitsumori M."/>
        </authorList>
    </citation>
    <scope>NUCLEOTIDE SEQUENCE</scope>
    <source>
        <strain evidence="7">DSM 11371</strain>
    </source>
</reference>
<dbReference type="SUPFAM" id="SSF52833">
    <property type="entry name" value="Thioredoxin-like"/>
    <property type="match status" value="1"/>
</dbReference>
<comment type="subcellular location">
    <subcellularLocation>
        <location evidence="1">Cell envelope</location>
    </subcellularLocation>
</comment>
<accession>A0AA37MD86</accession>
<dbReference type="GO" id="GO:0017004">
    <property type="term" value="P:cytochrome complex assembly"/>
    <property type="evidence" value="ECO:0007669"/>
    <property type="project" value="UniProtKB-KW"/>
</dbReference>
<keyword evidence="4" id="KW-0676">Redox-active center</keyword>
<evidence type="ECO:0000256" key="1">
    <source>
        <dbReference type="ARBA" id="ARBA00004196"/>
    </source>
</evidence>
<evidence type="ECO:0000256" key="3">
    <source>
        <dbReference type="ARBA" id="ARBA00023157"/>
    </source>
</evidence>
<dbReference type="RefSeq" id="WP_006281761.1">
    <property type="nucleotide sequence ID" value="NZ_BPTR01000001.1"/>
</dbReference>
<dbReference type="CDD" id="cd02966">
    <property type="entry name" value="TlpA_like_family"/>
    <property type="match status" value="1"/>
</dbReference>
<keyword evidence="2" id="KW-0201">Cytochrome c-type biogenesis</keyword>
<evidence type="ECO:0000256" key="4">
    <source>
        <dbReference type="ARBA" id="ARBA00023284"/>
    </source>
</evidence>